<evidence type="ECO:0000256" key="9">
    <source>
        <dbReference type="ARBA" id="ARBA00025707"/>
    </source>
</evidence>
<organism evidence="13 15">
    <name type="scientific">Parascaris univalens</name>
    <name type="common">Nematode worm</name>
    <dbReference type="NCBI Taxonomy" id="6257"/>
    <lineage>
        <taxon>Eukaryota</taxon>
        <taxon>Metazoa</taxon>
        <taxon>Ecdysozoa</taxon>
        <taxon>Nematoda</taxon>
        <taxon>Chromadorea</taxon>
        <taxon>Rhabditida</taxon>
        <taxon>Spirurina</taxon>
        <taxon>Ascaridomorpha</taxon>
        <taxon>Ascaridoidea</taxon>
        <taxon>Ascarididae</taxon>
        <taxon>Parascaris</taxon>
    </lineage>
</organism>
<feature type="transmembrane region" description="Helical" evidence="12">
    <location>
        <begin position="70"/>
        <end position="86"/>
    </location>
</feature>
<keyword evidence="5 12" id="KW-0812">Transmembrane</keyword>
<comment type="subcellular location">
    <subcellularLocation>
        <location evidence="1">Membrane</location>
        <topology evidence="1">Multi-pass membrane protein</topology>
    </subcellularLocation>
</comment>
<dbReference type="InterPro" id="IPR049941">
    <property type="entry name" value="LPLAT_7/PORCN-like"/>
</dbReference>
<keyword evidence="8" id="KW-0012">Acyltransferase</keyword>
<evidence type="ECO:0000256" key="11">
    <source>
        <dbReference type="SAM" id="MobiDB-lite"/>
    </source>
</evidence>
<dbReference type="GO" id="GO:0044233">
    <property type="term" value="C:mitochondria-associated endoplasmic reticulum membrane contact site"/>
    <property type="evidence" value="ECO:0007669"/>
    <property type="project" value="TreeGrafter"/>
</dbReference>
<dbReference type="WBParaSite" id="PgR035X_g102_t01">
    <property type="protein sequence ID" value="PgR035X_g102_t01"/>
    <property type="gene ID" value="PgR035X_g102"/>
</dbReference>
<feature type="transmembrane region" description="Helical" evidence="12">
    <location>
        <begin position="441"/>
        <end position="463"/>
    </location>
</feature>
<evidence type="ECO:0000256" key="5">
    <source>
        <dbReference type="ARBA" id="ARBA00022692"/>
    </source>
</evidence>
<feature type="region of interest" description="Disordered" evidence="11">
    <location>
        <begin position="476"/>
        <end position="505"/>
    </location>
</feature>
<dbReference type="InterPro" id="IPR004299">
    <property type="entry name" value="MBOAT_fam"/>
</dbReference>
<dbReference type="Pfam" id="PF03062">
    <property type="entry name" value="MBOAT"/>
    <property type="match status" value="1"/>
</dbReference>
<protein>
    <recommendedName>
        <fullName evidence="10">Lysophospholipid acyltransferase 7</fullName>
    </recommendedName>
</protein>
<feature type="transmembrane region" description="Helical" evidence="12">
    <location>
        <begin position="241"/>
        <end position="257"/>
    </location>
</feature>
<dbReference type="GO" id="GO:0016020">
    <property type="term" value="C:membrane"/>
    <property type="evidence" value="ECO:0007669"/>
    <property type="project" value="UniProtKB-SubCell"/>
</dbReference>
<evidence type="ECO:0000256" key="12">
    <source>
        <dbReference type="SAM" id="Phobius"/>
    </source>
</evidence>
<name>A0A915BDV8_PARUN</name>
<dbReference type="PANTHER" id="PTHR13906:SF16">
    <property type="entry name" value="LYSOPHOSPHOLIPID ACYLTRANSFERASE 7"/>
    <property type="match status" value="1"/>
</dbReference>
<feature type="compositionally biased region" description="Basic and acidic residues" evidence="11">
    <location>
        <begin position="478"/>
        <end position="505"/>
    </location>
</feature>
<evidence type="ECO:0000256" key="4">
    <source>
        <dbReference type="ARBA" id="ARBA00022679"/>
    </source>
</evidence>
<evidence type="ECO:0000256" key="6">
    <source>
        <dbReference type="ARBA" id="ARBA00022989"/>
    </source>
</evidence>
<evidence type="ECO:0000313" key="13">
    <source>
        <dbReference type="Proteomes" id="UP000887569"/>
    </source>
</evidence>
<feature type="transmembrane region" description="Helical" evidence="12">
    <location>
        <begin position="407"/>
        <end position="429"/>
    </location>
</feature>
<keyword evidence="13" id="KW-1185">Reference proteome</keyword>
<evidence type="ECO:0000256" key="7">
    <source>
        <dbReference type="ARBA" id="ARBA00023136"/>
    </source>
</evidence>
<keyword evidence="4" id="KW-0808">Transferase</keyword>
<evidence type="ECO:0000256" key="2">
    <source>
        <dbReference type="ARBA" id="ARBA00005074"/>
    </source>
</evidence>
<feature type="transmembrane region" description="Helical" evidence="12">
    <location>
        <begin position="209"/>
        <end position="229"/>
    </location>
</feature>
<dbReference type="GO" id="GO:0071617">
    <property type="term" value="F:lysophospholipid acyltransferase activity"/>
    <property type="evidence" value="ECO:0007669"/>
    <property type="project" value="TreeGrafter"/>
</dbReference>
<dbReference type="Proteomes" id="UP000887569">
    <property type="component" value="Unplaced"/>
</dbReference>
<evidence type="ECO:0000313" key="14">
    <source>
        <dbReference type="WBParaSite" id="PgR035X_g102_t01"/>
    </source>
</evidence>
<feature type="transmembrane region" description="Helical" evidence="12">
    <location>
        <begin position="24"/>
        <end position="40"/>
    </location>
</feature>
<reference evidence="14 15" key="1">
    <citation type="submission" date="2022-11" db="UniProtKB">
        <authorList>
            <consortium name="WormBaseParasite"/>
        </authorList>
    </citation>
    <scope>IDENTIFICATION</scope>
</reference>
<dbReference type="AlphaFoldDB" id="A0A915BDV8"/>
<keyword evidence="7 12" id="KW-0472">Membrane</keyword>
<comment type="pathway">
    <text evidence="9">Phospholipid metabolism.</text>
</comment>
<dbReference type="PANTHER" id="PTHR13906">
    <property type="entry name" value="PORCUPINE"/>
    <property type="match status" value="1"/>
</dbReference>
<sequence>MSSAANGSMWTAVSYLIMERVDDLVYAELLAISFFFSILMRLVSNGLIREMCGAFIGVALVYYFTGWKLLYSLITVIINMLLITFVKSRYLPLYSFVITFVYLGILRMIHLVGLPSLVAHANAVQLIMTLRLVGLSFEVEDSRRKDVVHYDATRVRFIVEPTWWRMFLYAYNFPGLFTGPYYTYAMHRDVVDNNDVMEISVWAELRWRLWNLAWALPGFIIVVYAFPLQMMREEQFFDESVFYRIYVSALIFFWMRCRVYSAWMVAESICVLNGIGMYPESSCPRAGQGPTKIDHFKKEMNAPGTVYDSEAVRNLDIWAVEFAASFRGGMRAWNRSVQFWLANYVYKRVPRDFGMILTMTVSAYWHGVHPGYYLSFLTVPLCTLAEDQILSIVPRDANGNPPLLFSFFWYIVRQLGFTLLASGFLLLTWQDTIRYWESVHYHVHWIMVTVIVFAWLYKTLLYASYDIPEKKRNHCNVRRNDDNHNSTENYEKQEGNQIKEAKKDL</sequence>
<evidence type="ECO:0000313" key="15">
    <source>
        <dbReference type="WBParaSite" id="PgR035X_g102_t02"/>
    </source>
</evidence>
<comment type="pathway">
    <text evidence="2">Lipid metabolism; phospholipid metabolism.</text>
</comment>
<dbReference type="WBParaSite" id="PgR035X_g102_t02">
    <property type="protein sequence ID" value="PgR035X_g102_t02"/>
    <property type="gene ID" value="PgR035X_g102"/>
</dbReference>
<keyword evidence="6 12" id="KW-1133">Transmembrane helix</keyword>
<dbReference type="GO" id="GO:0006661">
    <property type="term" value="P:phosphatidylinositol biosynthetic process"/>
    <property type="evidence" value="ECO:0007669"/>
    <property type="project" value="TreeGrafter"/>
</dbReference>
<feature type="transmembrane region" description="Helical" evidence="12">
    <location>
        <begin position="93"/>
        <end position="111"/>
    </location>
</feature>
<dbReference type="GO" id="GO:0030258">
    <property type="term" value="P:lipid modification"/>
    <property type="evidence" value="ECO:0007669"/>
    <property type="project" value="TreeGrafter"/>
</dbReference>
<accession>A0A915BDV8</accession>
<evidence type="ECO:0000256" key="3">
    <source>
        <dbReference type="ARBA" id="ARBA00010323"/>
    </source>
</evidence>
<proteinExistence type="inferred from homology"/>
<evidence type="ECO:0000256" key="1">
    <source>
        <dbReference type="ARBA" id="ARBA00004141"/>
    </source>
</evidence>
<comment type="similarity">
    <text evidence="3">Belongs to the membrane-bound acyltransferase family.</text>
</comment>
<evidence type="ECO:0000256" key="8">
    <source>
        <dbReference type="ARBA" id="ARBA00023315"/>
    </source>
</evidence>
<evidence type="ECO:0000256" key="10">
    <source>
        <dbReference type="ARBA" id="ARBA00093678"/>
    </source>
</evidence>